<name>A0AAQ1MAZ8_9FIRM</name>
<dbReference type="InterPro" id="IPR050166">
    <property type="entry name" value="ABC_transporter_ATP-bind"/>
</dbReference>
<dbReference type="EMBL" id="FQVY01000001">
    <property type="protein sequence ID" value="SHF65048.1"/>
    <property type="molecule type" value="Genomic_DNA"/>
</dbReference>
<dbReference type="GO" id="GO:0016887">
    <property type="term" value="F:ATP hydrolysis activity"/>
    <property type="evidence" value="ECO:0007669"/>
    <property type="project" value="InterPro"/>
</dbReference>
<dbReference type="InterPro" id="IPR003439">
    <property type="entry name" value="ABC_transporter-like_ATP-bd"/>
</dbReference>
<dbReference type="PROSITE" id="PS50893">
    <property type="entry name" value="ABC_TRANSPORTER_2"/>
    <property type="match status" value="1"/>
</dbReference>
<accession>A0AAQ1MAZ8</accession>
<reference evidence="7" key="2">
    <citation type="submission" date="2016-11" db="EMBL/GenBank/DDBJ databases">
        <authorList>
            <person name="Jaros S."/>
            <person name="Januszkiewicz K."/>
            <person name="Wedrychowicz H."/>
        </authorList>
    </citation>
    <scope>NUCLEOTIDE SEQUENCE [LARGE SCALE GENOMIC DNA]</scope>
    <source>
        <strain evidence="7">DSM 4029</strain>
    </source>
</reference>
<dbReference type="Proteomes" id="UP000184089">
    <property type="component" value="Unassembled WGS sequence"/>
</dbReference>
<dbReference type="PROSITE" id="PS00211">
    <property type="entry name" value="ABC_TRANSPORTER_1"/>
    <property type="match status" value="1"/>
</dbReference>
<dbReference type="Proteomes" id="UP000474718">
    <property type="component" value="Unassembled WGS sequence"/>
</dbReference>
<dbReference type="Pfam" id="PF00005">
    <property type="entry name" value="ABC_tran"/>
    <property type="match status" value="1"/>
</dbReference>
<gene>
    <name evidence="5" type="ORF">GT747_02040</name>
    <name evidence="6" type="ORF">SAMN05444424_0201</name>
</gene>
<evidence type="ECO:0000256" key="2">
    <source>
        <dbReference type="ARBA" id="ARBA00022741"/>
    </source>
</evidence>
<dbReference type="SUPFAM" id="SSF52540">
    <property type="entry name" value="P-loop containing nucleoside triphosphate hydrolases"/>
    <property type="match status" value="1"/>
</dbReference>
<keyword evidence="8" id="KW-1185">Reference proteome</keyword>
<sequence length="251" mass="28168">MSFFTAEKITKSYDGRTIIRDIDLRVEEGEIVCLLGVSGIGKTTLFNVLSGLEPADSGRVTLDGTDITGRTGVVSYMQQKDLLLPFKTVLQNVCVPLRLQGVGRKEARERVRPYFAQFGLTGCENQYPNQLSGGMRQRAAFLRAYLFSSKMMLLDEPFGALDAITKSQIHSWYLQVMEAVRSSTLFITHDIDEAILLSNRIYILTGAPGEIGLELPVHCSGRRDADFPLTDEFRETKLRILHFIRRSVEGK</sequence>
<proteinExistence type="predicted"/>
<keyword evidence="2" id="KW-0547">Nucleotide-binding</keyword>
<dbReference type="EMBL" id="WWVX01000001">
    <property type="protein sequence ID" value="MZL68556.1"/>
    <property type="molecule type" value="Genomic_DNA"/>
</dbReference>
<dbReference type="InterPro" id="IPR027417">
    <property type="entry name" value="P-loop_NTPase"/>
</dbReference>
<dbReference type="GO" id="GO:0005524">
    <property type="term" value="F:ATP binding"/>
    <property type="evidence" value="ECO:0007669"/>
    <property type="project" value="UniProtKB-KW"/>
</dbReference>
<evidence type="ECO:0000313" key="7">
    <source>
        <dbReference type="Proteomes" id="UP000184089"/>
    </source>
</evidence>
<evidence type="ECO:0000256" key="3">
    <source>
        <dbReference type="ARBA" id="ARBA00022840"/>
    </source>
</evidence>
<dbReference type="PANTHER" id="PTHR42788:SF2">
    <property type="entry name" value="ABC TRANSPORTER ATP-BINDING PROTEIN"/>
    <property type="match status" value="1"/>
</dbReference>
<dbReference type="SMART" id="SM00382">
    <property type="entry name" value="AAA"/>
    <property type="match status" value="1"/>
</dbReference>
<reference evidence="5 8" key="3">
    <citation type="journal article" date="2019" name="Nat. Med.">
        <title>A library of human gut bacterial isolates paired with longitudinal multiomics data enables mechanistic microbiome research.</title>
        <authorList>
            <person name="Poyet M."/>
            <person name="Groussin M."/>
            <person name="Gibbons S.M."/>
            <person name="Avila-Pacheco J."/>
            <person name="Jiang X."/>
            <person name="Kearney S.M."/>
            <person name="Perrotta A.R."/>
            <person name="Berdy B."/>
            <person name="Zhao S."/>
            <person name="Lieberman T.D."/>
            <person name="Swanson P.K."/>
            <person name="Smith M."/>
            <person name="Roesemann S."/>
            <person name="Alexander J.E."/>
            <person name="Rich S.A."/>
            <person name="Livny J."/>
            <person name="Vlamakis H."/>
            <person name="Clish C."/>
            <person name="Bullock K."/>
            <person name="Deik A."/>
            <person name="Scott J."/>
            <person name="Pierce K.A."/>
            <person name="Xavier R.J."/>
            <person name="Alm E.J."/>
        </authorList>
    </citation>
    <scope>NUCLEOTIDE SEQUENCE [LARGE SCALE GENOMIC DNA]</scope>
    <source>
        <strain evidence="5 8">BIOML-A2</strain>
    </source>
</reference>
<dbReference type="InterPro" id="IPR003593">
    <property type="entry name" value="AAA+_ATPase"/>
</dbReference>
<evidence type="ECO:0000313" key="6">
    <source>
        <dbReference type="EMBL" id="SHF65048.1"/>
    </source>
</evidence>
<feature type="domain" description="ABC transporter" evidence="4">
    <location>
        <begin position="4"/>
        <end position="233"/>
    </location>
</feature>
<dbReference type="AlphaFoldDB" id="A0AAQ1MAZ8"/>
<dbReference type="Gene3D" id="3.40.50.300">
    <property type="entry name" value="P-loop containing nucleotide triphosphate hydrolases"/>
    <property type="match status" value="1"/>
</dbReference>
<reference evidence="6" key="1">
    <citation type="submission" date="2016-11" db="EMBL/GenBank/DDBJ databases">
        <authorList>
            <person name="Varghese N."/>
            <person name="Submissions S."/>
        </authorList>
    </citation>
    <scope>NUCLEOTIDE SEQUENCE</scope>
    <source>
        <strain evidence="6">DSM 4029</strain>
    </source>
</reference>
<protein>
    <submittedName>
        <fullName evidence="6">ABC-type nitrate/sulfonate/bicarbonate transport system, ATPase component</fullName>
    </submittedName>
    <submittedName>
        <fullName evidence="5">ATP-binding cassette domain-containing protein</fullName>
    </submittedName>
</protein>
<dbReference type="CDD" id="cd03293">
    <property type="entry name" value="ABC_NrtD_SsuB_transporters"/>
    <property type="match status" value="1"/>
</dbReference>
<evidence type="ECO:0000313" key="8">
    <source>
        <dbReference type="Proteomes" id="UP000474718"/>
    </source>
</evidence>
<dbReference type="InterPro" id="IPR017871">
    <property type="entry name" value="ABC_transporter-like_CS"/>
</dbReference>
<evidence type="ECO:0000313" key="5">
    <source>
        <dbReference type="EMBL" id="MZL68556.1"/>
    </source>
</evidence>
<keyword evidence="3 5" id="KW-0067">ATP-binding</keyword>
<evidence type="ECO:0000256" key="1">
    <source>
        <dbReference type="ARBA" id="ARBA00022448"/>
    </source>
</evidence>
<organism evidence="6 7">
    <name type="scientific">Bittarella massiliensis</name>
    <name type="common">ex Durand et al. 2017</name>
    <dbReference type="NCBI Taxonomy" id="1720313"/>
    <lineage>
        <taxon>Bacteria</taxon>
        <taxon>Bacillati</taxon>
        <taxon>Bacillota</taxon>
        <taxon>Clostridia</taxon>
        <taxon>Eubacteriales</taxon>
        <taxon>Oscillospiraceae</taxon>
        <taxon>Bittarella (ex Durand et al. 2017)</taxon>
    </lineage>
</organism>
<evidence type="ECO:0000259" key="4">
    <source>
        <dbReference type="PROSITE" id="PS50893"/>
    </source>
</evidence>
<comment type="caution">
    <text evidence="6">The sequence shown here is derived from an EMBL/GenBank/DDBJ whole genome shotgun (WGS) entry which is preliminary data.</text>
</comment>
<dbReference type="RefSeq" id="WP_021659399.1">
    <property type="nucleotide sequence ID" value="NZ_FQVY01000001.1"/>
</dbReference>
<keyword evidence="1" id="KW-0813">Transport</keyword>
<dbReference type="PANTHER" id="PTHR42788">
    <property type="entry name" value="TAURINE IMPORT ATP-BINDING PROTEIN-RELATED"/>
    <property type="match status" value="1"/>
</dbReference>